<name>K1YJC9_9BACT</name>
<dbReference type="PANTHER" id="PTHR21075">
    <property type="entry name" value="ANAEROBIC RIBONUCLEOSIDE-TRIPHOSPHATE REDUCTASE"/>
    <property type="match status" value="1"/>
</dbReference>
<dbReference type="GO" id="GO:0004748">
    <property type="term" value="F:ribonucleoside-diphosphate reductase activity, thioredoxin disulfide as acceptor"/>
    <property type="evidence" value="ECO:0007669"/>
    <property type="project" value="TreeGrafter"/>
</dbReference>
<comment type="caution">
    <text evidence="5">The sequence shown here is derived from an EMBL/GenBank/DDBJ whole genome shotgun (WGS) entry which is preliminary data.</text>
</comment>
<dbReference type="EMBL" id="AMFJ01036053">
    <property type="protein sequence ID" value="EKD25484.1"/>
    <property type="molecule type" value="Genomic_DNA"/>
</dbReference>
<accession>K1YJC9</accession>
<evidence type="ECO:0000313" key="5">
    <source>
        <dbReference type="EMBL" id="EKD25484.1"/>
    </source>
</evidence>
<evidence type="ECO:0000256" key="3">
    <source>
        <dbReference type="PROSITE-ProRule" id="PRU00492"/>
    </source>
</evidence>
<dbReference type="Pfam" id="PF03477">
    <property type="entry name" value="ATP-cone"/>
    <property type="match status" value="1"/>
</dbReference>
<proteinExistence type="predicted"/>
<dbReference type="PANTHER" id="PTHR21075:SF0">
    <property type="entry name" value="ANAEROBIC RIBONUCLEOSIDE-TRIPHOSPHATE REDUCTASE"/>
    <property type="match status" value="1"/>
</dbReference>
<dbReference type="PROSITE" id="PS51161">
    <property type="entry name" value="ATP_CONE"/>
    <property type="match status" value="1"/>
</dbReference>
<dbReference type="Pfam" id="PF13597">
    <property type="entry name" value="NRDD"/>
    <property type="match status" value="1"/>
</dbReference>
<dbReference type="SUPFAM" id="SSF51998">
    <property type="entry name" value="PFL-like glycyl radical enzymes"/>
    <property type="match status" value="1"/>
</dbReference>
<dbReference type="Gene3D" id="3.20.70.20">
    <property type="match status" value="1"/>
</dbReference>
<keyword evidence="1 3" id="KW-0547">Nucleotide-binding</keyword>
<evidence type="ECO:0000256" key="2">
    <source>
        <dbReference type="ARBA" id="ARBA00022840"/>
    </source>
</evidence>
<dbReference type="GO" id="GO:0005524">
    <property type="term" value="F:ATP binding"/>
    <property type="evidence" value="ECO:0007669"/>
    <property type="project" value="UniProtKB-UniRule"/>
</dbReference>
<dbReference type="InterPro" id="IPR005144">
    <property type="entry name" value="ATP-cone_dom"/>
</dbReference>
<reference evidence="5" key="1">
    <citation type="journal article" date="2012" name="Science">
        <title>Fermentation, hydrogen, and sulfur metabolism in multiple uncultivated bacterial phyla.</title>
        <authorList>
            <person name="Wrighton K.C."/>
            <person name="Thomas B.C."/>
            <person name="Sharon I."/>
            <person name="Miller C.S."/>
            <person name="Castelle C.J."/>
            <person name="VerBerkmoes N.C."/>
            <person name="Wilkins M.J."/>
            <person name="Hettich R.L."/>
            <person name="Lipton M.S."/>
            <person name="Williams K.H."/>
            <person name="Long P.E."/>
            <person name="Banfield J.F."/>
        </authorList>
    </citation>
    <scope>NUCLEOTIDE SEQUENCE [LARGE SCALE GENOMIC DNA]</scope>
</reference>
<dbReference type="GO" id="GO:0006260">
    <property type="term" value="P:DNA replication"/>
    <property type="evidence" value="ECO:0007669"/>
    <property type="project" value="InterPro"/>
</dbReference>
<dbReference type="GO" id="GO:0009265">
    <property type="term" value="P:2'-deoxyribonucleotide biosynthetic process"/>
    <property type="evidence" value="ECO:0007669"/>
    <property type="project" value="TreeGrafter"/>
</dbReference>
<dbReference type="CDD" id="cd01675">
    <property type="entry name" value="RNR_III"/>
    <property type="match status" value="1"/>
</dbReference>
<dbReference type="AlphaFoldDB" id="K1YJC9"/>
<dbReference type="NCBIfam" id="TIGR02487">
    <property type="entry name" value="NrdD"/>
    <property type="match status" value="1"/>
</dbReference>
<evidence type="ECO:0000256" key="1">
    <source>
        <dbReference type="ARBA" id="ARBA00022741"/>
    </source>
</evidence>
<organism evidence="5">
    <name type="scientific">uncultured bacterium</name>
    <name type="common">gcode 4</name>
    <dbReference type="NCBI Taxonomy" id="1234023"/>
    <lineage>
        <taxon>Bacteria</taxon>
        <taxon>environmental samples</taxon>
    </lineage>
</organism>
<keyword evidence="2 3" id="KW-0067">ATP-binding</keyword>
<dbReference type="GO" id="GO:0031250">
    <property type="term" value="C:anaerobic ribonucleoside-triphosphate reductase complex"/>
    <property type="evidence" value="ECO:0007669"/>
    <property type="project" value="TreeGrafter"/>
</dbReference>
<sequence length="736" mass="84389">MAIYKVRKRNWAIIDFDVSKVELAIKRAIEAVGGKDFEDVANLAKKVGQAVEKKIGNEIPNVEAIQDMVEQVLVKEGHDTVAKAYILYRQKRSESRAQESVVVEVGKTMDEYLDQSDWRVNANSNQWYSLGGLILNISGKVIANYRLSHIYPTDIGTAHRTGDFHIHDLDMFSGYCAGRSLRQLLEEGFNGLTNRVQSAPPKNLQAAVNQMINFFGTLQNEWAWAQAFSSFDTYLAPFVHKFKVEQEKELDDMGMKFATPEAKKDWIDKKTHKYVTQQMQNFIFGLNVPSRWGTQTPFTNITLDRTCPEDLKDKALMLWGIEKGYYCKKFSELSEEMKLVNRVLIEVYTAGDRTGSVFTFPIPTYNVTEDFPREDPDIDSLFEMTAKYGIPYFQNFVGSQFKVSKDKDGNVTKVENPDAYKPGAVRSMCCRLQLDLSQLEKRWGGLFGSAEMTWSIGVVTINMARIGYNFKGDLEGFKNQVHYLMNLSKISLELKRKEITKWLDAGLYPYTKRYLHSFRNHFSTIGLNGFNEAIQNFTNGKEDISTDAGKKFAMEILDFMRALLKDYQEETGNLYNLEATPAEGTTYRFAKEDKKQIPNIIQAGTDEAPYYTNSTQLPVGYTDDPFEALEQQNELQCKYTWGTVLHLYMWERLSDAQACKQLVKKVIENYQLPYVTITPVFSICPKHGYVVGEHDYCPKCDKELGYSGNEFNVDLRKKHTSDPEKLRYIAEKQIQN</sequence>
<dbReference type="InterPro" id="IPR012833">
    <property type="entry name" value="NrdD"/>
</dbReference>
<gene>
    <name evidence="5" type="ORF">ACD_80C00046G0011</name>
</gene>
<dbReference type="GO" id="GO:0008998">
    <property type="term" value="F:ribonucleoside-triphosphate reductase (thioredoxin) activity"/>
    <property type="evidence" value="ECO:0007669"/>
    <property type="project" value="InterPro"/>
</dbReference>
<dbReference type="NCBIfam" id="NF006126">
    <property type="entry name" value="PRK08270.1"/>
    <property type="match status" value="1"/>
</dbReference>
<protein>
    <recommendedName>
        <fullName evidence="4">ATP-cone domain-containing protein</fullName>
    </recommendedName>
</protein>
<evidence type="ECO:0000259" key="4">
    <source>
        <dbReference type="PROSITE" id="PS51161"/>
    </source>
</evidence>
<feature type="domain" description="ATP-cone" evidence="4">
    <location>
        <begin position="4"/>
        <end position="96"/>
    </location>
</feature>